<dbReference type="SUPFAM" id="SSF56219">
    <property type="entry name" value="DNase I-like"/>
    <property type="match status" value="1"/>
</dbReference>
<evidence type="ECO:0000313" key="1">
    <source>
        <dbReference type="EMBL" id="CAH3172848.1"/>
    </source>
</evidence>
<dbReference type="PANTHER" id="PTHR36191">
    <property type="entry name" value="ENDO/EXONUCLEASE/PHOSPHATASE DOMAIN-CONTAINING PROTEIN-RELATED"/>
    <property type="match status" value="1"/>
</dbReference>
<proteinExistence type="predicted"/>
<gene>
    <name evidence="1" type="ORF">PLOB_00013277</name>
</gene>
<comment type="caution">
    <text evidence="1">The sequence shown here is derived from an EMBL/GenBank/DDBJ whole genome shotgun (WGS) entry which is preliminary data.</text>
</comment>
<organism evidence="1 2">
    <name type="scientific">Porites lobata</name>
    <dbReference type="NCBI Taxonomy" id="104759"/>
    <lineage>
        <taxon>Eukaryota</taxon>
        <taxon>Metazoa</taxon>
        <taxon>Cnidaria</taxon>
        <taxon>Anthozoa</taxon>
        <taxon>Hexacorallia</taxon>
        <taxon>Scleractinia</taxon>
        <taxon>Fungiina</taxon>
        <taxon>Poritidae</taxon>
        <taxon>Porites</taxon>
    </lineage>
</organism>
<dbReference type="Proteomes" id="UP001159405">
    <property type="component" value="Unassembled WGS sequence"/>
</dbReference>
<keyword evidence="2" id="KW-1185">Reference proteome</keyword>
<dbReference type="EMBL" id="CALNXK010000176">
    <property type="protein sequence ID" value="CAH3172848.1"/>
    <property type="molecule type" value="Genomic_DNA"/>
</dbReference>
<protein>
    <submittedName>
        <fullName evidence="1">Uncharacterized protein</fullName>
    </submittedName>
</protein>
<accession>A0ABN8R0K2</accession>
<sequence>MSHYVKPTLNKKPDQIILHAELVTRSDLSASGDVDAVNKRLRKFCNQRQWHFIRHDDIHSTDLNRGGLHLGETERNRDLGNLIVSHELLPSKRGFKLALLNINSLSAHIDELRILLSDRPIDILAINESKLDDTISDNEIHISGYESIRSDRSTNGRSGGGVCFFIRSEINYSVRSDLICEHLEKSTTYKHTTLRYRKFKNFNSDHFRNDICQQDWSNIENYSDPNLMWAAWKQLFLECVKKHAPLHVKRARA</sequence>
<dbReference type="PANTHER" id="PTHR36191:SF11">
    <property type="entry name" value="BRCT DOMAIN-CONTAINING PROTEIN"/>
    <property type="match status" value="1"/>
</dbReference>
<dbReference type="Gene3D" id="3.60.10.10">
    <property type="entry name" value="Endonuclease/exonuclease/phosphatase"/>
    <property type="match status" value="1"/>
</dbReference>
<evidence type="ECO:0000313" key="2">
    <source>
        <dbReference type="Proteomes" id="UP001159405"/>
    </source>
</evidence>
<name>A0ABN8R0K2_9CNID</name>
<dbReference type="InterPro" id="IPR036691">
    <property type="entry name" value="Endo/exonu/phosph_ase_sf"/>
</dbReference>
<reference evidence="1 2" key="1">
    <citation type="submission" date="2022-05" db="EMBL/GenBank/DDBJ databases">
        <authorList>
            <consortium name="Genoscope - CEA"/>
            <person name="William W."/>
        </authorList>
    </citation>
    <scope>NUCLEOTIDE SEQUENCE [LARGE SCALE GENOMIC DNA]</scope>
</reference>